<proteinExistence type="predicted"/>
<dbReference type="Proteomes" id="UP001341840">
    <property type="component" value="Unassembled WGS sequence"/>
</dbReference>
<dbReference type="InterPro" id="IPR051339">
    <property type="entry name" value="DnaJ_subfamily_B"/>
</dbReference>
<evidence type="ECO:0000256" key="1">
    <source>
        <dbReference type="ARBA" id="ARBA00023186"/>
    </source>
</evidence>
<evidence type="ECO:0000313" key="4">
    <source>
        <dbReference type="Proteomes" id="UP001341840"/>
    </source>
</evidence>
<name>A0ABU6XLY1_9FABA</name>
<evidence type="ECO:0000313" key="3">
    <source>
        <dbReference type="EMBL" id="MED6198054.1"/>
    </source>
</evidence>
<protein>
    <recommendedName>
        <fullName evidence="5">Transmembrane protein</fullName>
    </recommendedName>
</protein>
<keyword evidence="4" id="KW-1185">Reference proteome</keyword>
<dbReference type="Gene3D" id="2.60.260.20">
    <property type="entry name" value="Urease metallochaperone UreE, N-terminal domain"/>
    <property type="match status" value="1"/>
</dbReference>
<gene>
    <name evidence="3" type="ORF">PIB30_062468</name>
</gene>
<feature type="transmembrane region" description="Helical" evidence="2">
    <location>
        <begin position="198"/>
        <end position="219"/>
    </location>
</feature>
<dbReference type="PANTHER" id="PTHR24078">
    <property type="entry name" value="DNAJ HOMOLOG SUBFAMILY C MEMBER"/>
    <property type="match status" value="1"/>
</dbReference>
<keyword evidence="2" id="KW-1133">Transmembrane helix</keyword>
<evidence type="ECO:0008006" key="5">
    <source>
        <dbReference type="Google" id="ProtNLM"/>
    </source>
</evidence>
<dbReference type="InterPro" id="IPR008991">
    <property type="entry name" value="Translation_prot_SH3-like_sf"/>
</dbReference>
<evidence type="ECO:0000256" key="2">
    <source>
        <dbReference type="SAM" id="Phobius"/>
    </source>
</evidence>
<feature type="transmembrane region" description="Helical" evidence="2">
    <location>
        <begin position="21"/>
        <end position="47"/>
    </location>
</feature>
<accession>A0ABU6XLY1</accession>
<dbReference type="PANTHER" id="PTHR24078:SF577">
    <property type="entry name" value="OS05G0562300 PROTEIN"/>
    <property type="match status" value="1"/>
</dbReference>
<organism evidence="3 4">
    <name type="scientific">Stylosanthes scabra</name>
    <dbReference type="NCBI Taxonomy" id="79078"/>
    <lineage>
        <taxon>Eukaryota</taxon>
        <taxon>Viridiplantae</taxon>
        <taxon>Streptophyta</taxon>
        <taxon>Embryophyta</taxon>
        <taxon>Tracheophyta</taxon>
        <taxon>Spermatophyta</taxon>
        <taxon>Magnoliopsida</taxon>
        <taxon>eudicotyledons</taxon>
        <taxon>Gunneridae</taxon>
        <taxon>Pentapetalae</taxon>
        <taxon>rosids</taxon>
        <taxon>fabids</taxon>
        <taxon>Fabales</taxon>
        <taxon>Fabaceae</taxon>
        <taxon>Papilionoideae</taxon>
        <taxon>50 kb inversion clade</taxon>
        <taxon>dalbergioids sensu lato</taxon>
        <taxon>Dalbergieae</taxon>
        <taxon>Pterocarpus clade</taxon>
        <taxon>Stylosanthes</taxon>
    </lineage>
</organism>
<sequence>MGAHYRHLKRRYMSTNITDTVSDAWSVSTLPTSSVWIIYIAFLPPLHSSSSDLHRRRPSHSTSTRPSVHYAVRIVSVLVSCTRASLRLCRRRTLALLCTGAVSSCSTFSAYARPHLLSLSRASLPLFPLSQSCFNTASSFVSARRSSPPPCAPISAHLPPALPPSQSWASNTIGSSLILLAGRFKGKRGVFLKQLPCGLVLVTGSLMGYLVMTCLHLLVKEMVEQECTSQGGPRKAPPIENKLPCTLEEIYKGTTKKMKISREVIDASG</sequence>
<keyword evidence="2" id="KW-0472">Membrane</keyword>
<dbReference type="SUPFAM" id="SSF50104">
    <property type="entry name" value="Translation proteins SH3-like domain"/>
    <property type="match status" value="1"/>
</dbReference>
<comment type="caution">
    <text evidence="3">The sequence shown here is derived from an EMBL/GenBank/DDBJ whole genome shotgun (WGS) entry which is preliminary data.</text>
</comment>
<keyword evidence="1" id="KW-0143">Chaperone</keyword>
<reference evidence="3 4" key="1">
    <citation type="journal article" date="2023" name="Plants (Basel)">
        <title>Bridging the Gap: Combining Genomics and Transcriptomics Approaches to Understand Stylosanthes scabra, an Orphan Legume from the Brazilian Caatinga.</title>
        <authorList>
            <person name="Ferreira-Neto J.R.C."/>
            <person name="da Silva M.D."/>
            <person name="Binneck E."/>
            <person name="de Melo N.F."/>
            <person name="da Silva R.H."/>
            <person name="de Melo A.L.T.M."/>
            <person name="Pandolfi V."/>
            <person name="Bustamante F.O."/>
            <person name="Brasileiro-Vidal A.C."/>
            <person name="Benko-Iseppon A.M."/>
        </authorList>
    </citation>
    <scope>NUCLEOTIDE SEQUENCE [LARGE SCALE GENOMIC DNA]</scope>
    <source>
        <tissue evidence="3">Leaves</tissue>
    </source>
</reference>
<dbReference type="EMBL" id="JASCZI010212029">
    <property type="protein sequence ID" value="MED6198054.1"/>
    <property type="molecule type" value="Genomic_DNA"/>
</dbReference>
<keyword evidence="2" id="KW-0812">Transmembrane</keyword>